<accession>A0A9Q4VMN9</accession>
<dbReference type="RefSeq" id="WP_167825887.1">
    <property type="nucleotide sequence ID" value="NZ_AP024940.1"/>
</dbReference>
<name>A0A9Q4VMN9_AERCA</name>
<evidence type="ECO:0000256" key="1">
    <source>
        <dbReference type="ARBA" id="ARBA00004651"/>
    </source>
</evidence>
<keyword evidence="4 6" id="KW-1133">Transmembrane helix</keyword>
<evidence type="ECO:0000256" key="6">
    <source>
        <dbReference type="SAM" id="Phobius"/>
    </source>
</evidence>
<comment type="caution">
    <text evidence="9">The sequence shown here is derived from an EMBL/GenBank/DDBJ whole genome shotgun (WGS) entry which is preliminary data.</text>
</comment>
<dbReference type="Pfam" id="PF02706">
    <property type="entry name" value="Wzz"/>
    <property type="match status" value="1"/>
</dbReference>
<feature type="domain" description="Tyrosine-protein kinase G-rich" evidence="8">
    <location>
        <begin position="313"/>
        <end position="350"/>
    </location>
</feature>
<keyword evidence="2" id="KW-1003">Cell membrane</keyword>
<evidence type="ECO:0000259" key="8">
    <source>
        <dbReference type="Pfam" id="PF13807"/>
    </source>
</evidence>
<dbReference type="PANTHER" id="PTHR32309">
    <property type="entry name" value="TYROSINE-PROTEIN KINASE"/>
    <property type="match status" value="1"/>
</dbReference>
<proteinExistence type="predicted"/>
<dbReference type="InterPro" id="IPR032807">
    <property type="entry name" value="GNVR"/>
</dbReference>
<feature type="domain" description="Polysaccharide chain length determinant N-terminal" evidence="7">
    <location>
        <begin position="24"/>
        <end position="115"/>
    </location>
</feature>
<sequence length="359" mass="39887">MTNKEITPNVDARLPQGWQASSGDEIDLRELILVLWREKALILLITVLFAAVGVGYALTAPQQWSAKAVITAPKPEDLLPLNKISVRASALGLTGFPDGKSLYQEFVQEFNAYENRRDYLKDSPLFTEQIEESALDAKAQRRWLRDWANLATAKPVDKKGEEPGIAITFAAPAAETSLAMLEGYVGYIVKLQQQKLIERLGAQRDLQLGEMNTRYTVMQEEAKRALQQEISEVALANRVAKAAGVSTPLERTSSQERFSILLGSKGLEEKLALLKSLDLSVYQPELQKLQAHMARLKRISLEGINFRPFSYLDAPDEPQSRDKPKRPLVVVLATLLGGMLGVGIVLVRHAFRRPESAQG</sequence>
<evidence type="ECO:0000256" key="5">
    <source>
        <dbReference type="ARBA" id="ARBA00023136"/>
    </source>
</evidence>
<dbReference type="InterPro" id="IPR003856">
    <property type="entry name" value="LPS_length_determ_N"/>
</dbReference>
<gene>
    <name evidence="9" type="primary">wzz</name>
    <name evidence="9" type="ORF">KAM348_35110</name>
</gene>
<dbReference type="Gene3D" id="1.10.287.210">
    <property type="match status" value="1"/>
</dbReference>
<reference evidence="9" key="1">
    <citation type="submission" date="2021-07" db="EMBL/GenBank/DDBJ databases">
        <title>Draft genome sequence of carbapenem-resistant Aeromonas spp. in Japan.</title>
        <authorList>
            <person name="Maehana S."/>
            <person name="Suzuki M."/>
            <person name="Kitasato H."/>
        </authorList>
    </citation>
    <scope>NUCLEOTIDE SEQUENCE</scope>
    <source>
        <strain evidence="9">KAM348</strain>
    </source>
</reference>
<organism evidence="9 10">
    <name type="scientific">Aeromonas caviae</name>
    <name type="common">Aeromonas punctata</name>
    <dbReference type="NCBI Taxonomy" id="648"/>
    <lineage>
        <taxon>Bacteria</taxon>
        <taxon>Pseudomonadati</taxon>
        <taxon>Pseudomonadota</taxon>
        <taxon>Gammaproteobacteria</taxon>
        <taxon>Aeromonadales</taxon>
        <taxon>Aeromonadaceae</taxon>
        <taxon>Aeromonas</taxon>
    </lineage>
</organism>
<dbReference type="Pfam" id="PF13807">
    <property type="entry name" value="GNVR"/>
    <property type="match status" value="1"/>
</dbReference>
<evidence type="ECO:0000256" key="4">
    <source>
        <dbReference type="ARBA" id="ARBA00022989"/>
    </source>
</evidence>
<keyword evidence="3 6" id="KW-0812">Transmembrane</keyword>
<evidence type="ECO:0000313" key="10">
    <source>
        <dbReference type="Proteomes" id="UP000887009"/>
    </source>
</evidence>
<dbReference type="PANTHER" id="PTHR32309:SF13">
    <property type="entry name" value="FERRIC ENTEROBACTIN TRANSPORT PROTEIN FEPE"/>
    <property type="match status" value="1"/>
</dbReference>
<feature type="transmembrane region" description="Helical" evidence="6">
    <location>
        <begin position="40"/>
        <end position="58"/>
    </location>
</feature>
<evidence type="ECO:0000259" key="7">
    <source>
        <dbReference type="Pfam" id="PF02706"/>
    </source>
</evidence>
<evidence type="ECO:0000313" key="9">
    <source>
        <dbReference type="EMBL" id="GJA56088.1"/>
    </source>
</evidence>
<evidence type="ECO:0000256" key="2">
    <source>
        <dbReference type="ARBA" id="ARBA00022475"/>
    </source>
</evidence>
<dbReference type="EMBL" id="BPNL01000051">
    <property type="protein sequence ID" value="GJA56088.1"/>
    <property type="molecule type" value="Genomic_DNA"/>
</dbReference>
<comment type="subcellular location">
    <subcellularLocation>
        <location evidence="1">Cell membrane</location>
        <topology evidence="1">Multi-pass membrane protein</topology>
    </subcellularLocation>
</comment>
<feature type="transmembrane region" description="Helical" evidence="6">
    <location>
        <begin position="328"/>
        <end position="351"/>
    </location>
</feature>
<dbReference type="AlphaFoldDB" id="A0A9Q4VMN9"/>
<protein>
    <submittedName>
        <fullName evidence="9">LPS biosynthesis protein</fullName>
    </submittedName>
</protein>
<keyword evidence="5 6" id="KW-0472">Membrane</keyword>
<dbReference type="SUPFAM" id="SSF160355">
    <property type="entry name" value="Bacterial polysaccharide co-polymerase-like"/>
    <property type="match status" value="1"/>
</dbReference>
<dbReference type="GO" id="GO:0004713">
    <property type="term" value="F:protein tyrosine kinase activity"/>
    <property type="evidence" value="ECO:0007669"/>
    <property type="project" value="TreeGrafter"/>
</dbReference>
<dbReference type="Proteomes" id="UP000887009">
    <property type="component" value="Unassembled WGS sequence"/>
</dbReference>
<dbReference type="Gene3D" id="3.30.1890.10">
    <property type="entry name" value="FepE-like"/>
    <property type="match status" value="1"/>
</dbReference>
<evidence type="ECO:0000256" key="3">
    <source>
        <dbReference type="ARBA" id="ARBA00022692"/>
    </source>
</evidence>
<dbReference type="GO" id="GO:0005886">
    <property type="term" value="C:plasma membrane"/>
    <property type="evidence" value="ECO:0007669"/>
    <property type="project" value="UniProtKB-SubCell"/>
</dbReference>
<dbReference type="InterPro" id="IPR050445">
    <property type="entry name" value="Bact_polysacc_biosynth/exp"/>
</dbReference>